<sequence>MPIELVFAPLPSNSNPDAPYIKGLPGLSSFTILGTLKITNDSKSGKPVTLKSLDISFKGTSRSVINFAHGGFDGFMNSVAIGTGEGEASIPKHVDHVKVKQVGVLRGSKELAAGASVDFSFSMDVLGPAEGGPSYLPPSVYNKKGHIAETFYELRADYVVSKKGMMGSSTEPKHFEFGVPFRSFDLRFGPVVYHLIGADPLPAPGWISGTPQNLPPTATFKGDRTFLGGDWGDISFPQGLVIQRGQPLPITTKFSSVITSVEVQITQYFNIFNRSMNAEVAISSTRTAAQENNVFVTTFTATHSQQITQQIAGWTENVVLTTQPMKRADIKCPFQISHFLKLKLNISNGKPIELTTPVIIFDLGKEHLGSLPTDLIMEAASSVKYSEVEHVRGYLDYPLSPCTIKPPNVVGPARPVTATSAVDPNAKPYKKKGFMDKLVDKIDRFGWAVTTEGDGGPNGGKSSLVGGRFVKSFDVVLDHPNNTFYPSASTHITGYLELVLADHLEGASDIVVSLVRLDPHPKLKNGTVDVELDGDDTTIWVHPKGWNEKQVLSAGVHQYPFKLEWKEHFGVGREVQRFALRCRLYRKPTSLPPVNNRKNFYVHSGEAPGSGPSGEALPAYGGVGGNGVGGMAGAVPEKP</sequence>
<accession>A0AAD5S7N3</accession>
<gene>
    <name evidence="1" type="ORF">HK097_010372</name>
</gene>
<protein>
    <submittedName>
        <fullName evidence="1">Uncharacterized protein</fullName>
    </submittedName>
</protein>
<dbReference type="AlphaFoldDB" id="A0AAD5S7N3"/>
<evidence type="ECO:0000313" key="2">
    <source>
        <dbReference type="Proteomes" id="UP001212841"/>
    </source>
</evidence>
<name>A0AAD5S7N3_9FUNG</name>
<keyword evidence="2" id="KW-1185">Reference proteome</keyword>
<dbReference type="EMBL" id="JADGJD010000763">
    <property type="protein sequence ID" value="KAJ3048627.1"/>
    <property type="molecule type" value="Genomic_DNA"/>
</dbReference>
<comment type="caution">
    <text evidence="1">The sequence shown here is derived from an EMBL/GenBank/DDBJ whole genome shotgun (WGS) entry which is preliminary data.</text>
</comment>
<reference evidence="1" key="1">
    <citation type="submission" date="2020-05" db="EMBL/GenBank/DDBJ databases">
        <title>Phylogenomic resolution of chytrid fungi.</title>
        <authorList>
            <person name="Stajich J.E."/>
            <person name="Amses K."/>
            <person name="Simmons R."/>
            <person name="Seto K."/>
            <person name="Myers J."/>
            <person name="Bonds A."/>
            <person name="Quandt C.A."/>
            <person name="Barry K."/>
            <person name="Liu P."/>
            <person name="Grigoriev I."/>
            <person name="Longcore J.E."/>
            <person name="James T.Y."/>
        </authorList>
    </citation>
    <scope>NUCLEOTIDE SEQUENCE</scope>
    <source>
        <strain evidence="1">JEL0318</strain>
    </source>
</reference>
<evidence type="ECO:0000313" key="1">
    <source>
        <dbReference type="EMBL" id="KAJ3048627.1"/>
    </source>
</evidence>
<proteinExistence type="predicted"/>
<organism evidence="1 2">
    <name type="scientific">Rhizophlyctis rosea</name>
    <dbReference type="NCBI Taxonomy" id="64517"/>
    <lineage>
        <taxon>Eukaryota</taxon>
        <taxon>Fungi</taxon>
        <taxon>Fungi incertae sedis</taxon>
        <taxon>Chytridiomycota</taxon>
        <taxon>Chytridiomycota incertae sedis</taxon>
        <taxon>Chytridiomycetes</taxon>
        <taxon>Rhizophlyctidales</taxon>
        <taxon>Rhizophlyctidaceae</taxon>
        <taxon>Rhizophlyctis</taxon>
    </lineage>
</organism>
<dbReference type="Proteomes" id="UP001212841">
    <property type="component" value="Unassembled WGS sequence"/>
</dbReference>